<dbReference type="PROSITE" id="PS51318">
    <property type="entry name" value="TAT"/>
    <property type="match status" value="1"/>
</dbReference>
<accession>A0ABY6I5T3</accession>
<evidence type="ECO:0000256" key="1">
    <source>
        <dbReference type="SAM" id="SignalP"/>
    </source>
</evidence>
<evidence type="ECO:0000313" key="3">
    <source>
        <dbReference type="Proteomes" id="UP001163878"/>
    </source>
</evidence>
<evidence type="ECO:0000313" key="2">
    <source>
        <dbReference type="EMBL" id="UYQ62196.1"/>
    </source>
</evidence>
<proteinExistence type="predicted"/>
<keyword evidence="3" id="KW-1185">Reference proteome</keyword>
<dbReference type="RefSeq" id="WP_264243434.1">
    <property type="nucleotide sequence ID" value="NZ_CP107567.1"/>
</dbReference>
<name>A0ABY6I5T3_STRPE</name>
<feature type="chain" id="PRO_5047509163" evidence="1">
    <location>
        <begin position="26"/>
        <end position="208"/>
    </location>
</feature>
<protein>
    <submittedName>
        <fullName evidence="2">Uncharacterized protein</fullName>
    </submittedName>
</protein>
<reference evidence="2" key="1">
    <citation type="submission" date="2022-10" db="EMBL/GenBank/DDBJ databases">
        <title>Cytochrome P450 Catalyzes Benzene Ring Formation in the Biosynthesis of Trialkyl-Substituted Aromatic Polyketides.</title>
        <authorList>
            <person name="Zhao E."/>
            <person name="Ge H."/>
        </authorList>
    </citation>
    <scope>NUCLEOTIDE SEQUENCE</scope>
    <source>
        <strain evidence="2">NA0869</strain>
    </source>
</reference>
<dbReference type="EMBL" id="CP107567">
    <property type="protein sequence ID" value="UYQ62196.1"/>
    <property type="molecule type" value="Genomic_DNA"/>
</dbReference>
<feature type="signal peptide" evidence="1">
    <location>
        <begin position="1"/>
        <end position="25"/>
    </location>
</feature>
<dbReference type="Proteomes" id="UP001163878">
    <property type="component" value="Chromosome"/>
</dbReference>
<sequence length="208" mass="20847">MKTKRLVMAGAVAMALAGGAGTALALGGSAQQAQAVAGAPEAAAGSTESLRAAGADAAEAPGPRVVQPYEPVEIGQGARMGLLPQGRQNYVVVWGDDFAESVAQAKGYVGDSIRPNSLSGGLHTDGDDALFTGAFRTDTVPARITVRVGTGPERDAGVLMLPGDPGWGTYYLDAAGAGAPKDTTEVTAYGADGAVLATLSFKPFLAGR</sequence>
<gene>
    <name evidence="2" type="ORF">OGH68_12355</name>
</gene>
<keyword evidence="1" id="KW-0732">Signal</keyword>
<organism evidence="2 3">
    <name type="scientific">Streptomyces peucetius</name>
    <dbReference type="NCBI Taxonomy" id="1950"/>
    <lineage>
        <taxon>Bacteria</taxon>
        <taxon>Bacillati</taxon>
        <taxon>Actinomycetota</taxon>
        <taxon>Actinomycetes</taxon>
        <taxon>Kitasatosporales</taxon>
        <taxon>Streptomycetaceae</taxon>
        <taxon>Streptomyces</taxon>
    </lineage>
</organism>
<dbReference type="InterPro" id="IPR006311">
    <property type="entry name" value="TAT_signal"/>
</dbReference>